<name>A0A1E1MAS0_RHYSE</name>
<evidence type="ECO:0000313" key="9">
    <source>
        <dbReference type="EMBL" id="CZT45805.1"/>
    </source>
</evidence>
<sequence length="2073" mass="235706">MVDAPNDRWLTTRSLESENAHMATCHYNVLTGEFLTNGRPLSRLSLDYEMYPTYKRLFGNKVLGVVPSSKGLYFETRNSIHGFQVHFALYEEQLIVRAIRGLEMYDIVPLSALGDNVPRRFLEDYVHWVHRGTLEVEWRPLESKWTPSSDNWRISKAEDASASFLECSNKRVIEPESNTAKVIHRWLKPLESSTNINIFHNVDNDETEIRLPRMNLEFMLRKIGLESKQFRMIVDTNQSIGTFHGLLHKLVLRDIQGKSQGVIVPHGSVTFHRQEDHVQVSISTGSSDKVSYHKFEVDRVLGLLKDNGSLKSRLFKLYLHALTSHCLPDSLTGRTGSEEALHGLALHSTRSYPLDAEHVEQLKLFAKLTPARDFHPKASKFMQTHEGFIEEARLMLSRAETVRKFNPEKGVKYNLEQRGASELHARALTRNAVFRVDAFGAEKFTTSHDTHHSTARDSINNSLVESVACHVATVVGNWSCRLEPMKDLFLKIQSWEPIISGPLPDLKFEFDNRWLDNPARFMAQYWCSIQVFLTSADVTTDKFGIIFFMANLATSKFGNISLVHTLLALATAPGLRNLQPPPYESYDLSKGFEPHKASITIILDSCKVPYEESPEYQMPRDLNKQDIDLYQRRGAAYNGATKLRVTKCLNYLVRRWPTKDITCPQTADVQTYLPGLKDRLGEIQALFAHWHKNLEFRNYIEDIQTVLDSLLPPSNQLPDKYAIPHQEYKYVRLRAYFKIRDLLKNPAPQLPLPQQALGDLFTVANEDEVAGGREGHSKLKSLLGKLSRSATGNYQKNYVADLRKSYAALLTSSFVRHSFTAASPYTILKDHLKQATENVDALNKMIRSKFVISGSAVYESASKASLLPRLSPSILLKLLARFNEVVLSAEWKVALVRYALAIAAMQKSERLVACGERDSDILIELTNGGHNNWDPEEDPEWLLLELENNILIRPEQAQIAREMIDPQSGANSIMQLNMGLGKSSVIVPMVAATLADRTKLVRVIVLKSLSEQMFQLLVEKLGGLIGRRVYRLPMSRGLKPNLETANLIQSILKECMACGGVLLVQPESILSFELLGIDYVLARELGTPLPEAGITPDSNAHDDLQISYKTGKVMVKTQQWLYENTRDILDESDEILSVKYELIYTLGVQNNVQFGPDRWVIIERVLAVLSETAHKILGGHPEGLEIMEGVNGGFARIRILKEPVGIMLLETVAKSICRSGMGSLPTWTFSEDEKVVVLEFITNLKITKSRAAILDEKVFKSEFIKMSLLLLRGLFAAGVLDFVFSKKRWRVNYGLDLSRSKLAVPYHAKDNPSPRSEFSRPDTAITLTCLSYYYGGLTDQQIFDSFKELLLSDQSQEEYMRWIQNTEDFPPSFKQLAGVNLRDKRQCSQDLFPWLRFSKNLIDYYLEHLVFPKEMKEFSNKLSSSGWEIAREKRHATTGFSGTNDCKYMLPTPIKQVELLEQLSTNAEVLACLLQRENSYDNVYAPRVEILDASALLDIAVKMVPPVRVLLDVGAQLLDDNRNIAANWLDRVPLEDAQAVVFFHDNDLCVLNREGMTEPLLISPFAKQLGQTIIYLDEAHTRGTDLKLPSDYRAIVTLGPDLTKDRLAQACKRLRKLGHGQSVVFCAPPKVQSKLLECSRKKDPARLDVEDVLFWTIRNSWEFTRKGMPLWATQGIRHYRRRHACDYSGEIPQIPISILEPEALTLEQRYGLDTHSANERLACQNRIQADPDLSRAELSSIRNKCRDFGLESFGDSDLHEEQERELHPENEREQQVEAPTPVIPHKHALHPNITQLVCTGVLTPNEDFADAFSIFSLTRARSRLNIGDWPKNLLMTHDFCTTVQIPQAFDGEGNKDSFLRPVNWILSFKGENGEPMYLIMSPYEVQRLLPQMRVQNRVRLHVYTPRLSLSHRSLEDISFCAVPPVGQNWTCPAISTTLNLFAGQLYLRSQDEYRRLCRFSGIRFEYTFLGVQISTDGFISPETRAQQDDEMHALCIFTQSPINFLRLVTGFRRLGQTYTNSHMGKILSSELVLSMEFEKENDVQVRAKVEEVDDPMDIYDDEPVATIIKQERS</sequence>
<keyword evidence="10" id="KW-1185">Reference proteome</keyword>
<evidence type="ECO:0000313" key="10">
    <source>
        <dbReference type="Proteomes" id="UP000177625"/>
    </source>
</evidence>
<gene>
    <name evidence="9" type="ORF">RSE6_06160</name>
</gene>
<evidence type="ECO:0000256" key="5">
    <source>
        <dbReference type="ARBA" id="ARBA00022801"/>
    </source>
</evidence>
<dbReference type="PANTHER" id="PTHR13367:SF34">
    <property type="match status" value="1"/>
</dbReference>
<evidence type="ECO:0000256" key="2">
    <source>
        <dbReference type="ARBA" id="ARBA00012759"/>
    </source>
</evidence>
<accession>A0A1E1MAS0</accession>
<feature type="domain" description="DUF3638" evidence="7">
    <location>
        <begin position="930"/>
        <end position="1175"/>
    </location>
</feature>
<dbReference type="GO" id="GO:0004843">
    <property type="term" value="F:cysteine-type deubiquitinase activity"/>
    <property type="evidence" value="ECO:0007669"/>
    <property type="project" value="UniProtKB-EC"/>
</dbReference>
<dbReference type="Proteomes" id="UP000177625">
    <property type="component" value="Unassembled WGS sequence"/>
</dbReference>
<protein>
    <recommendedName>
        <fullName evidence="2">ubiquitinyl hydrolase 1</fullName>
        <ecNumber evidence="2">3.4.19.12</ecNumber>
    </recommendedName>
</protein>
<dbReference type="GO" id="GO:0006508">
    <property type="term" value="P:proteolysis"/>
    <property type="evidence" value="ECO:0007669"/>
    <property type="project" value="UniProtKB-KW"/>
</dbReference>
<evidence type="ECO:0000259" key="7">
    <source>
        <dbReference type="Pfam" id="PF12340"/>
    </source>
</evidence>
<dbReference type="InterPro" id="IPR022099">
    <property type="entry name" value="DUF3638"/>
</dbReference>
<keyword evidence="3" id="KW-0645">Protease</keyword>
<proteinExistence type="predicted"/>
<dbReference type="Pfam" id="PF12359">
    <property type="entry name" value="DUF3645"/>
    <property type="match status" value="1"/>
</dbReference>
<evidence type="ECO:0000256" key="4">
    <source>
        <dbReference type="ARBA" id="ARBA00022786"/>
    </source>
</evidence>
<reference evidence="10" key="1">
    <citation type="submission" date="2016-03" db="EMBL/GenBank/DDBJ databases">
        <authorList>
            <person name="Guldener U."/>
        </authorList>
    </citation>
    <scope>NUCLEOTIDE SEQUENCE [LARGE SCALE GENOMIC DNA]</scope>
</reference>
<dbReference type="InterPro" id="IPR051346">
    <property type="entry name" value="OTU_Deubiquitinase"/>
</dbReference>
<keyword evidence="5" id="KW-0378">Hydrolase</keyword>
<organism evidence="9 10">
    <name type="scientific">Rhynchosporium secalis</name>
    <name type="common">Barley scald fungus</name>
    <dbReference type="NCBI Taxonomy" id="38038"/>
    <lineage>
        <taxon>Eukaryota</taxon>
        <taxon>Fungi</taxon>
        <taxon>Dikarya</taxon>
        <taxon>Ascomycota</taxon>
        <taxon>Pezizomycotina</taxon>
        <taxon>Leotiomycetes</taxon>
        <taxon>Helotiales</taxon>
        <taxon>Ploettnerulaceae</taxon>
        <taxon>Rhynchosporium</taxon>
    </lineage>
</organism>
<keyword evidence="4" id="KW-0833">Ubl conjugation pathway</keyword>
<evidence type="ECO:0000256" key="6">
    <source>
        <dbReference type="ARBA" id="ARBA00022807"/>
    </source>
</evidence>
<evidence type="ECO:0000256" key="1">
    <source>
        <dbReference type="ARBA" id="ARBA00000707"/>
    </source>
</evidence>
<evidence type="ECO:0000256" key="3">
    <source>
        <dbReference type="ARBA" id="ARBA00022670"/>
    </source>
</evidence>
<comment type="catalytic activity">
    <reaction evidence="1">
        <text>Thiol-dependent hydrolysis of ester, thioester, amide, peptide and isopeptide bonds formed by the C-terminal Gly of ubiquitin (a 76-residue protein attached to proteins as an intracellular targeting signal).</text>
        <dbReference type="EC" id="3.4.19.12"/>
    </reaction>
</comment>
<feature type="domain" description="DUF3645" evidence="8">
    <location>
        <begin position="1296"/>
        <end position="1328"/>
    </location>
</feature>
<dbReference type="Pfam" id="PF12340">
    <property type="entry name" value="DUF3638"/>
    <property type="match status" value="1"/>
</dbReference>
<keyword evidence="6" id="KW-0788">Thiol protease</keyword>
<evidence type="ECO:0000259" key="8">
    <source>
        <dbReference type="Pfam" id="PF12359"/>
    </source>
</evidence>
<dbReference type="PANTHER" id="PTHR13367">
    <property type="entry name" value="UBIQUITIN THIOESTERASE"/>
    <property type="match status" value="1"/>
</dbReference>
<dbReference type="EC" id="3.4.19.12" evidence="2"/>
<dbReference type="InterPro" id="IPR022105">
    <property type="entry name" value="DUF3645"/>
</dbReference>
<dbReference type="EMBL" id="FJVC01000226">
    <property type="protein sequence ID" value="CZT45805.1"/>
    <property type="molecule type" value="Genomic_DNA"/>
</dbReference>